<dbReference type="RefSeq" id="WP_092750733.1">
    <property type="nucleotide sequence ID" value="NZ_FOCG01000001.1"/>
</dbReference>
<dbReference type="Gene3D" id="1.10.10.2520">
    <property type="entry name" value="Cell wall hydrolase SleB, domain 1"/>
    <property type="match status" value="1"/>
</dbReference>
<reference evidence="2 3" key="1">
    <citation type="submission" date="2016-10" db="EMBL/GenBank/DDBJ databases">
        <authorList>
            <person name="de Groot N.N."/>
        </authorList>
    </citation>
    <scope>NUCLEOTIDE SEQUENCE [LARGE SCALE GENOMIC DNA]</scope>
    <source>
        <strain evidence="2 3">CGMCC 1.5070</strain>
    </source>
</reference>
<sequence length="148" mass="16536">MPFDSREMLARLIKCEAGGEGDAGMRAVATVIMNRATVPYGEFFRVSNGGDVRRIMEQIGQFNCMTDTLGGKYNAQNIWNMSVDQIHYDIADWALGGGRLSAIDNSLFFYNPYSVVCIDYFPKGGVGVIHNRVNQHCFYIPTSKYAQT</sequence>
<dbReference type="InterPro" id="IPR042047">
    <property type="entry name" value="SleB_dom1"/>
</dbReference>
<dbReference type="OrthoDB" id="1642705at2"/>
<evidence type="ECO:0000313" key="2">
    <source>
        <dbReference type="EMBL" id="SEM48306.1"/>
    </source>
</evidence>
<evidence type="ECO:0000259" key="1">
    <source>
        <dbReference type="Pfam" id="PF07486"/>
    </source>
</evidence>
<proteinExistence type="predicted"/>
<dbReference type="AlphaFoldDB" id="A0A1H7YPX8"/>
<dbReference type="EMBL" id="FOCG01000001">
    <property type="protein sequence ID" value="SEM48306.1"/>
    <property type="molecule type" value="Genomic_DNA"/>
</dbReference>
<dbReference type="Pfam" id="PF07486">
    <property type="entry name" value="Hydrolase_2"/>
    <property type="match status" value="1"/>
</dbReference>
<keyword evidence="3" id="KW-1185">Reference proteome</keyword>
<evidence type="ECO:0000313" key="3">
    <source>
        <dbReference type="Proteomes" id="UP000199158"/>
    </source>
</evidence>
<dbReference type="STRING" id="474960.SAMN05216180_0178"/>
<dbReference type="Proteomes" id="UP000199158">
    <property type="component" value="Unassembled WGS sequence"/>
</dbReference>
<name>A0A1H7YPX8_9FIRM</name>
<protein>
    <submittedName>
        <fullName evidence="2">N-acetylmuramoyl-L-alanine amidase</fullName>
    </submittedName>
</protein>
<accession>A0A1H7YPX8</accession>
<dbReference type="InterPro" id="IPR011105">
    <property type="entry name" value="Cell_wall_hydrolase_SleB"/>
</dbReference>
<feature type="domain" description="Cell wall hydrolase SleB" evidence="1">
    <location>
        <begin position="19"/>
        <end position="139"/>
    </location>
</feature>
<organism evidence="2 3">
    <name type="scientific">Hydrogenoanaerobacterium saccharovorans</name>
    <dbReference type="NCBI Taxonomy" id="474960"/>
    <lineage>
        <taxon>Bacteria</taxon>
        <taxon>Bacillati</taxon>
        <taxon>Bacillota</taxon>
        <taxon>Clostridia</taxon>
        <taxon>Eubacteriales</taxon>
        <taxon>Oscillospiraceae</taxon>
        <taxon>Hydrogenoanaerobacterium</taxon>
    </lineage>
</organism>
<gene>
    <name evidence="2" type="ORF">SAMN05216180_0178</name>
</gene>
<dbReference type="GO" id="GO:0016787">
    <property type="term" value="F:hydrolase activity"/>
    <property type="evidence" value="ECO:0007669"/>
    <property type="project" value="InterPro"/>
</dbReference>